<dbReference type="InterPro" id="IPR011990">
    <property type="entry name" value="TPR-like_helical_dom_sf"/>
</dbReference>
<dbReference type="GO" id="GO:0005886">
    <property type="term" value="C:plasma membrane"/>
    <property type="evidence" value="ECO:0007669"/>
    <property type="project" value="TreeGrafter"/>
</dbReference>
<evidence type="ECO:0000256" key="2">
    <source>
        <dbReference type="ARBA" id="ARBA00034247"/>
    </source>
</evidence>
<dbReference type="NCBIfam" id="TIGR00254">
    <property type="entry name" value="GGDEF"/>
    <property type="match status" value="1"/>
</dbReference>
<comment type="catalytic activity">
    <reaction evidence="2">
        <text>2 GTP = 3',3'-c-di-GMP + 2 diphosphate</text>
        <dbReference type="Rhea" id="RHEA:24898"/>
        <dbReference type="ChEBI" id="CHEBI:33019"/>
        <dbReference type="ChEBI" id="CHEBI:37565"/>
        <dbReference type="ChEBI" id="CHEBI:58805"/>
        <dbReference type="EC" id="2.7.7.65"/>
    </reaction>
</comment>
<dbReference type="Pfam" id="PF00990">
    <property type="entry name" value="GGDEF"/>
    <property type="match status" value="1"/>
</dbReference>
<evidence type="ECO:0000313" key="5">
    <source>
        <dbReference type="EMBL" id="MBH9578443.1"/>
    </source>
</evidence>
<reference evidence="5" key="1">
    <citation type="submission" date="2020-12" db="EMBL/GenBank/DDBJ databases">
        <title>The genome sequence of Inhella sp. 1Y17.</title>
        <authorList>
            <person name="Liu Y."/>
        </authorList>
    </citation>
    <scope>NUCLEOTIDE SEQUENCE</scope>
    <source>
        <strain evidence="5">1Y17</strain>
    </source>
</reference>
<dbReference type="InterPro" id="IPR029787">
    <property type="entry name" value="Nucleotide_cyclase"/>
</dbReference>
<feature type="coiled-coil region" evidence="3">
    <location>
        <begin position="338"/>
        <end position="365"/>
    </location>
</feature>
<dbReference type="PROSITE" id="PS50887">
    <property type="entry name" value="GGDEF"/>
    <property type="match status" value="1"/>
</dbReference>
<evidence type="ECO:0000313" key="6">
    <source>
        <dbReference type="Proteomes" id="UP000613266"/>
    </source>
</evidence>
<dbReference type="FunFam" id="3.30.70.270:FF:000001">
    <property type="entry name" value="Diguanylate cyclase domain protein"/>
    <property type="match status" value="1"/>
</dbReference>
<dbReference type="GO" id="GO:0052621">
    <property type="term" value="F:diguanylate cyclase activity"/>
    <property type="evidence" value="ECO:0007669"/>
    <property type="project" value="UniProtKB-EC"/>
</dbReference>
<dbReference type="InterPro" id="IPR000160">
    <property type="entry name" value="GGDEF_dom"/>
</dbReference>
<keyword evidence="3" id="KW-0175">Coiled coil</keyword>
<dbReference type="Gene3D" id="1.25.40.10">
    <property type="entry name" value="Tetratricopeptide repeat domain"/>
    <property type="match status" value="1"/>
</dbReference>
<comment type="caution">
    <text evidence="5">The sequence shown here is derived from an EMBL/GenBank/DDBJ whole genome shotgun (WGS) entry which is preliminary data.</text>
</comment>
<dbReference type="InterPro" id="IPR050469">
    <property type="entry name" value="Diguanylate_Cyclase"/>
</dbReference>
<evidence type="ECO:0000259" key="4">
    <source>
        <dbReference type="PROSITE" id="PS50887"/>
    </source>
</evidence>
<protein>
    <recommendedName>
        <fullName evidence="1">diguanylate cyclase</fullName>
        <ecNumber evidence="1">2.7.7.65</ecNumber>
    </recommendedName>
</protein>
<dbReference type="AlphaFoldDB" id="A0A931J5Z4"/>
<organism evidence="5 6">
    <name type="scientific">Inhella proteolytica</name>
    <dbReference type="NCBI Taxonomy" id="2795029"/>
    <lineage>
        <taxon>Bacteria</taxon>
        <taxon>Pseudomonadati</taxon>
        <taxon>Pseudomonadota</taxon>
        <taxon>Betaproteobacteria</taxon>
        <taxon>Burkholderiales</taxon>
        <taxon>Sphaerotilaceae</taxon>
        <taxon>Inhella</taxon>
    </lineage>
</organism>
<evidence type="ECO:0000256" key="3">
    <source>
        <dbReference type="SAM" id="Coils"/>
    </source>
</evidence>
<gene>
    <name evidence="5" type="ORF">I7X39_16240</name>
</gene>
<proteinExistence type="predicted"/>
<dbReference type="RefSeq" id="WP_198112214.1">
    <property type="nucleotide sequence ID" value="NZ_JAEDAK010000012.1"/>
</dbReference>
<keyword evidence="6" id="KW-1185">Reference proteome</keyword>
<dbReference type="InterPro" id="IPR019734">
    <property type="entry name" value="TPR_rpt"/>
</dbReference>
<accession>A0A931J5Z4</accession>
<dbReference type="Gene3D" id="3.30.70.270">
    <property type="match status" value="1"/>
</dbReference>
<dbReference type="SUPFAM" id="SSF48452">
    <property type="entry name" value="TPR-like"/>
    <property type="match status" value="1"/>
</dbReference>
<dbReference type="CDD" id="cd01949">
    <property type="entry name" value="GGDEF"/>
    <property type="match status" value="1"/>
</dbReference>
<dbReference type="SMART" id="SM00267">
    <property type="entry name" value="GGDEF"/>
    <property type="match status" value="1"/>
</dbReference>
<dbReference type="SMART" id="SM00028">
    <property type="entry name" value="TPR"/>
    <property type="match status" value="3"/>
</dbReference>
<dbReference type="GO" id="GO:1902201">
    <property type="term" value="P:negative regulation of bacterial-type flagellum-dependent cell motility"/>
    <property type="evidence" value="ECO:0007669"/>
    <property type="project" value="TreeGrafter"/>
</dbReference>
<dbReference type="GO" id="GO:0043709">
    <property type="term" value="P:cell adhesion involved in single-species biofilm formation"/>
    <property type="evidence" value="ECO:0007669"/>
    <property type="project" value="TreeGrafter"/>
</dbReference>
<dbReference type="Proteomes" id="UP000613266">
    <property type="component" value="Unassembled WGS sequence"/>
</dbReference>
<sequence>MDEQATEALREAVLARAQAGDVAGAAQGWQAATPASTPLNQALGVALQAVVAIQQGHVQDSLQRLVPCLHELEHSALAPRLDWVYTGLAYALGMLGDAERGLGWAARALALTEDAPRSPGRRKALGTQGTLLAMLEQFEPARVALQACLELAEEQADPRGVVVALVNLAYACVDEGWHRDEAEQAERRGVLARLAMAYAERALPLALQAGLQAHAGFACSSLGFGLLELGRVEEALPVFERAEALTAAHPSMHAEALFGTAVALRRLGRLDEAREHLQQAEQLATQAQLPHVRGRILDEGVHLEQAAGQAEAALDWARQGVRHWKRQLAQRVQLLTRSASLFEELERSRREADGLRDRARAWEDAALHDPLTGALNRLGLQQASVPLWGQREAPLALLLVDVDHFKQVNDQHGHPVGDAVLRQLVQVLGAQLRQGDLLARLGGEEFVLLLPGAEGPAALAIAERLRQAVMAQDWAALAPGLAPVRVSVGLAQRAPGEDFSALSSRADAALYQAKQQGRNRVVRAP</sequence>
<dbReference type="InterPro" id="IPR043128">
    <property type="entry name" value="Rev_trsase/Diguanyl_cyclase"/>
</dbReference>
<dbReference type="PANTHER" id="PTHR45138:SF9">
    <property type="entry name" value="DIGUANYLATE CYCLASE DGCM-RELATED"/>
    <property type="match status" value="1"/>
</dbReference>
<dbReference type="SUPFAM" id="SSF55073">
    <property type="entry name" value="Nucleotide cyclase"/>
    <property type="match status" value="1"/>
</dbReference>
<dbReference type="EC" id="2.7.7.65" evidence="1"/>
<feature type="domain" description="GGDEF" evidence="4">
    <location>
        <begin position="393"/>
        <end position="525"/>
    </location>
</feature>
<name>A0A931J5Z4_9BURK</name>
<evidence type="ECO:0000256" key="1">
    <source>
        <dbReference type="ARBA" id="ARBA00012528"/>
    </source>
</evidence>
<dbReference type="EMBL" id="JAEDAK010000012">
    <property type="protein sequence ID" value="MBH9578443.1"/>
    <property type="molecule type" value="Genomic_DNA"/>
</dbReference>
<dbReference type="Pfam" id="PF13432">
    <property type="entry name" value="TPR_16"/>
    <property type="match status" value="1"/>
</dbReference>
<dbReference type="PANTHER" id="PTHR45138">
    <property type="entry name" value="REGULATORY COMPONENTS OF SENSORY TRANSDUCTION SYSTEM"/>
    <property type="match status" value="1"/>
</dbReference>